<dbReference type="PROSITE" id="PS50824">
    <property type="entry name" value="DAPIN"/>
    <property type="match status" value="1"/>
</dbReference>
<evidence type="ECO:0000256" key="25">
    <source>
        <dbReference type="ARBA" id="ARBA00023242"/>
    </source>
</evidence>
<keyword evidence="27" id="KW-0175">Coiled coil</keyword>
<keyword evidence="26" id="KW-0449">Lipoprotein</keyword>
<evidence type="ECO:0000256" key="4">
    <source>
        <dbReference type="ARBA" id="ARBA00004308"/>
    </source>
</evidence>
<sequence length="753" mass="87141">MDTGGRKMKDLLVDALECLEERDIKKFKFKLRDATVPQGKNIPRGRLENADRLDLVELLVEFYEQKAARLMITILEDMGCKKNASNLSKELKDQIQGYKKKYAKYVKEECKNIEERNSLCGESIPLNSCYAELLIIKKHQPQKQKEHELLATGRMHLEILRTNSNHLSTNIEDLFQPDESGIPKTVVLQGPAGIGKSMTVQKIMLDWADGQLYPDMFDYVFCIRCRELNFATKASSLAELIVEQCQDRDVPVEEILAHPEKLLFIIDGFDELSHFLEPESNLCEKPNLKVPLENILNSLLRKILLPESFLLITTRPGALERLQQYLKCPKFTEIVGFSEKGRREFFSKFFEEERKANIALRFIENTVAVSTICFIPMVCWIICSVIKIELETEDEIAGTLDTTTKVFLQFSHILLKHDNPRWKSSPQNELRKLCSLARAGIMQQKILFEEQDLKEHCLDVSALKDLFLEKRTFRTVLGRRSLYSFFHLCFQEFFAAMWYILPAKSTEEMDHIMADLQRVLVEWEMPNNQHFALTVCFIFGLTNEKTHVFFEQTLQCKTSDLVKPLLLQKAEEVAVKKHVQKRYFLLNFFHCLFESQEPEFAKCVMHHFQIVDLSFNTLSVLDCKVLAFCLQHSTIEDHSLILSICRLKSHHIKALAPGIKNCTTLELYCNYLTDACAQELCAVLGTSHRLYSLDLQDNSFTDNSVPFIQDLMKNCTTLTIVYLFSNSFNERGRRCLNLQAKKINESGRKILLW</sequence>
<keyword evidence="22" id="KW-0804">Transcription</keyword>
<dbReference type="SUPFAM" id="SSF52540">
    <property type="entry name" value="P-loop containing nucleoside triphosphate hydrolases"/>
    <property type="match status" value="1"/>
</dbReference>
<dbReference type="InterPro" id="IPR050637">
    <property type="entry name" value="NLRP_innate_immun_reg"/>
</dbReference>
<dbReference type="PROSITE" id="PS50837">
    <property type="entry name" value="NACHT"/>
    <property type="match status" value="1"/>
</dbReference>
<evidence type="ECO:0000256" key="11">
    <source>
        <dbReference type="ARBA" id="ARBA00022737"/>
    </source>
</evidence>
<keyword evidence="14" id="KW-0256">Endoplasmic reticulum</keyword>
<dbReference type="PANTHER" id="PTHR45690:SF19">
    <property type="entry name" value="NACHT, LRR AND PYD DOMAINS-CONTAINING PROTEIN 3"/>
    <property type="match status" value="1"/>
</dbReference>
<evidence type="ECO:0000256" key="9">
    <source>
        <dbReference type="ARBA" id="ARBA00022553"/>
    </source>
</evidence>
<evidence type="ECO:0000256" key="17">
    <source>
        <dbReference type="ARBA" id="ARBA00022859"/>
    </source>
</evidence>
<evidence type="ECO:0000256" key="26">
    <source>
        <dbReference type="ARBA" id="ARBA00023288"/>
    </source>
</evidence>
<name>A0A6P9DNG7_PANGU</name>
<evidence type="ECO:0000256" key="6">
    <source>
        <dbReference type="ARBA" id="ARBA00004613"/>
    </source>
</evidence>
<evidence type="ECO:0000256" key="13">
    <source>
        <dbReference type="ARBA" id="ARBA00022801"/>
    </source>
</evidence>
<dbReference type="SMART" id="SM01288">
    <property type="entry name" value="FISNA"/>
    <property type="match status" value="1"/>
</dbReference>
<keyword evidence="18" id="KW-0805">Transcription regulation</keyword>
<evidence type="ECO:0000256" key="18">
    <source>
        <dbReference type="ARBA" id="ARBA00023015"/>
    </source>
</evidence>
<dbReference type="GeneID" id="117679317"/>
<evidence type="ECO:0000313" key="30">
    <source>
        <dbReference type="Proteomes" id="UP001652622"/>
    </source>
</evidence>
<dbReference type="Proteomes" id="UP001652622">
    <property type="component" value="Unplaced"/>
</dbReference>
<evidence type="ECO:0000259" key="29">
    <source>
        <dbReference type="PROSITE" id="PS50837"/>
    </source>
</evidence>
<dbReference type="SUPFAM" id="SSF47986">
    <property type="entry name" value="DEATH domain"/>
    <property type="match status" value="1"/>
</dbReference>
<evidence type="ECO:0000256" key="23">
    <source>
        <dbReference type="ARBA" id="ARBA00023198"/>
    </source>
</evidence>
<dbReference type="GO" id="GO:0016787">
    <property type="term" value="F:hydrolase activity"/>
    <property type="evidence" value="ECO:0007669"/>
    <property type="project" value="UniProtKB-KW"/>
</dbReference>
<dbReference type="Pfam" id="PF05729">
    <property type="entry name" value="NACHT"/>
    <property type="match status" value="1"/>
</dbReference>
<dbReference type="CDD" id="cd08321">
    <property type="entry name" value="Pyrin_ASC-like"/>
    <property type="match status" value="1"/>
</dbReference>
<proteinExistence type="predicted"/>
<keyword evidence="13" id="KW-0378">Hydrolase</keyword>
<dbReference type="GO" id="GO:0045087">
    <property type="term" value="P:innate immune response"/>
    <property type="evidence" value="ECO:0007669"/>
    <property type="project" value="UniProtKB-KW"/>
</dbReference>
<gene>
    <name evidence="31" type="primary">LOC117679317</name>
</gene>
<dbReference type="InterPro" id="IPR027417">
    <property type="entry name" value="P-loop_NTPase"/>
</dbReference>
<evidence type="ECO:0000256" key="27">
    <source>
        <dbReference type="SAM" id="Coils"/>
    </source>
</evidence>
<keyword evidence="16" id="KW-0832">Ubl conjugation</keyword>
<evidence type="ECO:0000256" key="22">
    <source>
        <dbReference type="ARBA" id="ARBA00023163"/>
    </source>
</evidence>
<evidence type="ECO:0000256" key="15">
    <source>
        <dbReference type="ARBA" id="ARBA00022840"/>
    </source>
</evidence>
<dbReference type="Pfam" id="PF14484">
    <property type="entry name" value="FISNA"/>
    <property type="match status" value="1"/>
</dbReference>
<keyword evidence="10" id="KW-0399">Innate immunity</keyword>
<feature type="domain" description="NACHT" evidence="29">
    <location>
        <begin position="184"/>
        <end position="383"/>
    </location>
</feature>
<evidence type="ECO:0000256" key="19">
    <source>
        <dbReference type="ARBA" id="ARBA00023034"/>
    </source>
</evidence>
<evidence type="ECO:0000256" key="24">
    <source>
        <dbReference type="ARBA" id="ARBA00023233"/>
    </source>
</evidence>
<keyword evidence="30" id="KW-1185">Reference proteome</keyword>
<evidence type="ECO:0000256" key="12">
    <source>
        <dbReference type="ARBA" id="ARBA00022741"/>
    </source>
</evidence>
<keyword evidence="23" id="KW-0395">Inflammatory response</keyword>
<dbReference type="GO" id="GO:0005576">
    <property type="term" value="C:extracellular region"/>
    <property type="evidence" value="ECO:0007669"/>
    <property type="project" value="UniProtKB-SubCell"/>
</dbReference>
<evidence type="ECO:0000313" key="31">
    <source>
        <dbReference type="RefSeq" id="XP_034297078.1"/>
    </source>
</evidence>
<dbReference type="GO" id="GO:0061702">
    <property type="term" value="C:canonical inflammasome complex"/>
    <property type="evidence" value="ECO:0007669"/>
    <property type="project" value="UniProtKB-SubCell"/>
</dbReference>
<dbReference type="GO" id="GO:0005634">
    <property type="term" value="C:nucleus"/>
    <property type="evidence" value="ECO:0007669"/>
    <property type="project" value="UniProtKB-SubCell"/>
</dbReference>
<evidence type="ECO:0000256" key="3">
    <source>
        <dbReference type="ARBA" id="ARBA00004240"/>
    </source>
</evidence>
<keyword evidence="11" id="KW-0677">Repeat</keyword>
<dbReference type="InterPro" id="IPR004020">
    <property type="entry name" value="DAPIN"/>
</dbReference>
<reference evidence="31" key="1">
    <citation type="submission" date="2025-08" db="UniProtKB">
        <authorList>
            <consortium name="RefSeq"/>
        </authorList>
    </citation>
    <scope>IDENTIFICATION</scope>
    <source>
        <tissue evidence="31">Blood</tissue>
    </source>
</reference>
<keyword evidence="12" id="KW-0547">Nucleotide-binding</keyword>
<dbReference type="GO" id="GO:0006954">
    <property type="term" value="P:inflammatory response"/>
    <property type="evidence" value="ECO:0007669"/>
    <property type="project" value="UniProtKB-KW"/>
</dbReference>
<dbReference type="InterPro" id="IPR041267">
    <property type="entry name" value="NLRP_HD2"/>
</dbReference>
<evidence type="ECO:0000256" key="5">
    <source>
        <dbReference type="ARBA" id="ARBA00004555"/>
    </source>
</evidence>
<dbReference type="Gene3D" id="3.80.10.10">
    <property type="entry name" value="Ribonuclease Inhibitor"/>
    <property type="match status" value="1"/>
</dbReference>
<evidence type="ECO:0000256" key="10">
    <source>
        <dbReference type="ARBA" id="ARBA00022588"/>
    </source>
</evidence>
<keyword evidence="25" id="KW-0539">Nucleus</keyword>
<keyword evidence="7" id="KW-0963">Cytoplasm</keyword>
<keyword evidence="17" id="KW-0391">Immunity</keyword>
<dbReference type="InterPro" id="IPR029495">
    <property type="entry name" value="NACHT-assoc"/>
</dbReference>
<dbReference type="InterPro" id="IPR041075">
    <property type="entry name" value="NOD1/2_WH"/>
</dbReference>
<dbReference type="InterPro" id="IPR011029">
    <property type="entry name" value="DEATH-like_dom_sf"/>
</dbReference>
<keyword evidence="9" id="KW-0597">Phosphoprotein</keyword>
<keyword evidence="21" id="KW-0564">Palmitate</keyword>
<keyword evidence="19" id="KW-0333">Golgi apparatus</keyword>
<evidence type="ECO:0000256" key="21">
    <source>
        <dbReference type="ARBA" id="ARBA00023139"/>
    </source>
</evidence>
<feature type="domain" description="Pyrin" evidence="28">
    <location>
        <begin position="1"/>
        <end position="97"/>
    </location>
</feature>
<evidence type="ECO:0000259" key="28">
    <source>
        <dbReference type="PROSITE" id="PS50824"/>
    </source>
</evidence>
<evidence type="ECO:0000256" key="1">
    <source>
        <dbReference type="ARBA" id="ARBA00004110"/>
    </source>
</evidence>
<dbReference type="GO" id="GO:0005783">
    <property type="term" value="C:endoplasmic reticulum"/>
    <property type="evidence" value="ECO:0007669"/>
    <property type="project" value="UniProtKB-SubCell"/>
</dbReference>
<dbReference type="GO" id="GO:0005524">
    <property type="term" value="F:ATP binding"/>
    <property type="evidence" value="ECO:0007669"/>
    <property type="project" value="UniProtKB-KW"/>
</dbReference>
<keyword evidence="15" id="KW-0067">ATP-binding</keyword>
<dbReference type="Gene3D" id="1.10.533.10">
    <property type="entry name" value="Death Domain, Fas"/>
    <property type="match status" value="1"/>
</dbReference>
<dbReference type="AlphaFoldDB" id="A0A6P9DNG7"/>
<protein>
    <submittedName>
        <fullName evidence="31">NACHT, LRR and PYD domains-containing protein 3-like isoform X2</fullName>
    </submittedName>
</protein>
<dbReference type="Pfam" id="PF02758">
    <property type="entry name" value="PYRIN"/>
    <property type="match status" value="1"/>
</dbReference>
<organism evidence="30 31">
    <name type="scientific">Pantherophis guttatus</name>
    <name type="common">Corn snake</name>
    <name type="synonym">Elaphe guttata</name>
    <dbReference type="NCBI Taxonomy" id="94885"/>
    <lineage>
        <taxon>Eukaryota</taxon>
        <taxon>Metazoa</taxon>
        <taxon>Chordata</taxon>
        <taxon>Craniata</taxon>
        <taxon>Vertebrata</taxon>
        <taxon>Euteleostomi</taxon>
        <taxon>Lepidosauria</taxon>
        <taxon>Squamata</taxon>
        <taxon>Bifurcata</taxon>
        <taxon>Unidentata</taxon>
        <taxon>Episquamata</taxon>
        <taxon>Toxicofera</taxon>
        <taxon>Serpentes</taxon>
        <taxon>Colubroidea</taxon>
        <taxon>Colubridae</taxon>
        <taxon>Colubrinae</taxon>
        <taxon>Pantherophis</taxon>
    </lineage>
</organism>
<feature type="coiled-coil region" evidence="27">
    <location>
        <begin position="81"/>
        <end position="108"/>
    </location>
</feature>
<dbReference type="SMART" id="SM01289">
    <property type="entry name" value="PYRIN"/>
    <property type="match status" value="1"/>
</dbReference>
<evidence type="ECO:0000256" key="2">
    <source>
        <dbReference type="ARBA" id="ARBA00004123"/>
    </source>
</evidence>
<evidence type="ECO:0000256" key="16">
    <source>
        <dbReference type="ARBA" id="ARBA00022843"/>
    </source>
</evidence>
<keyword evidence="24" id="KW-1271">Inflammasome</keyword>
<dbReference type="PANTHER" id="PTHR45690">
    <property type="entry name" value="NACHT, LRR AND PYD DOMAINS-CONTAINING PROTEIN 12"/>
    <property type="match status" value="1"/>
</dbReference>
<evidence type="ECO:0000256" key="7">
    <source>
        <dbReference type="ARBA" id="ARBA00022490"/>
    </source>
</evidence>
<evidence type="ECO:0000256" key="14">
    <source>
        <dbReference type="ARBA" id="ARBA00022824"/>
    </source>
</evidence>
<evidence type="ECO:0000256" key="8">
    <source>
        <dbReference type="ARBA" id="ARBA00022525"/>
    </source>
</evidence>
<dbReference type="Pfam" id="PF17779">
    <property type="entry name" value="WHD_NOD2"/>
    <property type="match status" value="1"/>
</dbReference>
<dbReference type="SUPFAM" id="SSF52047">
    <property type="entry name" value="RNI-like"/>
    <property type="match status" value="1"/>
</dbReference>
<dbReference type="Gene3D" id="3.40.50.300">
    <property type="entry name" value="P-loop containing nucleotide triphosphate hydrolases"/>
    <property type="match status" value="1"/>
</dbReference>
<dbReference type="InterPro" id="IPR007111">
    <property type="entry name" value="NACHT_NTPase"/>
</dbReference>
<accession>A0A6P9DNG7</accession>
<dbReference type="Pfam" id="PF17776">
    <property type="entry name" value="NLRC4_HD2"/>
    <property type="match status" value="1"/>
</dbReference>
<evidence type="ECO:0000256" key="20">
    <source>
        <dbReference type="ARBA" id="ARBA00023136"/>
    </source>
</evidence>
<keyword evidence="20" id="KW-0472">Membrane</keyword>
<dbReference type="RefSeq" id="XP_034297078.1">
    <property type="nucleotide sequence ID" value="XM_034441187.2"/>
</dbReference>
<comment type="subcellular location">
    <subcellularLocation>
        <location evidence="4">Endomembrane system</location>
    </subcellularLocation>
    <subcellularLocation>
        <location evidence="3">Endoplasmic reticulum</location>
    </subcellularLocation>
    <subcellularLocation>
        <location evidence="5">Golgi apparatus</location>
    </subcellularLocation>
    <subcellularLocation>
        <location evidence="1">Inflammasome</location>
    </subcellularLocation>
    <subcellularLocation>
        <location evidence="2">Nucleus</location>
    </subcellularLocation>
    <subcellularLocation>
        <location evidence="6">Secreted</location>
    </subcellularLocation>
</comment>
<dbReference type="InterPro" id="IPR032675">
    <property type="entry name" value="LRR_dom_sf"/>
</dbReference>
<keyword evidence="8" id="KW-0964">Secreted</keyword>